<sequence length="186" mass="19763">MNDTLGSDEEEEEEEENEGRGDQPPTQQDINAYLTADSGVVNVDQGDVGVVCDAAIATNGMGPCIAVGKTGTFDGHRFSALTHWDGTVPGAAEDLVGVLDDDIRDKMNAVTGRTGTLTDERYLVVGGRPESAENQHEIREVISSLDVSATFFLVTQANTTFAAQAESAAMISETGEFSYQVVQEGQ</sequence>
<evidence type="ECO:0000313" key="2">
    <source>
        <dbReference type="EMBL" id="TDV57622.1"/>
    </source>
</evidence>
<dbReference type="Proteomes" id="UP000294927">
    <property type="component" value="Unassembled WGS sequence"/>
</dbReference>
<dbReference type="EMBL" id="SOCP01000001">
    <property type="protein sequence ID" value="TDV57622.1"/>
    <property type="molecule type" value="Genomic_DNA"/>
</dbReference>
<feature type="compositionally biased region" description="Acidic residues" evidence="1">
    <location>
        <begin position="1"/>
        <end position="17"/>
    </location>
</feature>
<gene>
    <name evidence="2" type="ORF">CLV71_101495</name>
</gene>
<comment type="caution">
    <text evidence="2">The sequence shown here is derived from an EMBL/GenBank/DDBJ whole genome shotgun (WGS) entry which is preliminary data.</text>
</comment>
<reference evidence="2 3" key="1">
    <citation type="submission" date="2019-03" db="EMBL/GenBank/DDBJ databases">
        <title>Genomic Encyclopedia of Archaeal and Bacterial Type Strains, Phase II (KMG-II): from individual species to whole genera.</title>
        <authorList>
            <person name="Goeker M."/>
        </authorList>
    </citation>
    <scope>NUCLEOTIDE SEQUENCE [LARGE SCALE GENOMIC DNA]</scope>
    <source>
        <strain evidence="2 3">DSM 45499</strain>
    </source>
</reference>
<keyword evidence="3" id="KW-1185">Reference proteome</keyword>
<evidence type="ECO:0000313" key="3">
    <source>
        <dbReference type="Proteomes" id="UP000294927"/>
    </source>
</evidence>
<feature type="region of interest" description="Disordered" evidence="1">
    <location>
        <begin position="1"/>
        <end position="29"/>
    </location>
</feature>
<dbReference type="AlphaFoldDB" id="A0A4R7W4Z5"/>
<accession>A0A4R7W4Z5</accession>
<evidence type="ECO:0000256" key="1">
    <source>
        <dbReference type="SAM" id="MobiDB-lite"/>
    </source>
</evidence>
<proteinExistence type="predicted"/>
<protein>
    <submittedName>
        <fullName evidence="2">Uncharacterized protein</fullName>
    </submittedName>
</protein>
<name>A0A4R7W4Z5_9PSEU</name>
<organism evidence="2 3">
    <name type="scientific">Actinophytocola oryzae</name>
    <dbReference type="NCBI Taxonomy" id="502181"/>
    <lineage>
        <taxon>Bacteria</taxon>
        <taxon>Bacillati</taxon>
        <taxon>Actinomycetota</taxon>
        <taxon>Actinomycetes</taxon>
        <taxon>Pseudonocardiales</taxon>
        <taxon>Pseudonocardiaceae</taxon>
    </lineage>
</organism>
<dbReference type="RefSeq" id="WP_133900865.1">
    <property type="nucleotide sequence ID" value="NZ_SOCP01000001.1"/>
</dbReference>